<evidence type="ECO:0000256" key="2">
    <source>
        <dbReference type="ARBA" id="ARBA00001730"/>
    </source>
</evidence>
<keyword evidence="6" id="KW-0479">Metal-binding</keyword>
<dbReference type="InterPro" id="IPR036907">
    <property type="entry name" value="5'-Nucleotdase_C_sf"/>
</dbReference>
<evidence type="ECO:0000256" key="6">
    <source>
        <dbReference type="ARBA" id="ARBA00022723"/>
    </source>
</evidence>
<dbReference type="GO" id="GO:0000166">
    <property type="term" value="F:nucleotide binding"/>
    <property type="evidence" value="ECO:0007669"/>
    <property type="project" value="UniProtKB-KW"/>
</dbReference>
<comment type="caution">
    <text evidence="14">The sequence shown here is derived from an EMBL/GenBank/DDBJ whole genome shotgun (WGS) entry which is preliminary data.</text>
</comment>
<keyword evidence="15" id="KW-1185">Reference proteome</keyword>
<comment type="catalytic activity">
    <reaction evidence="1">
        <text>a ribonucleoside 3'-phosphate + H2O = a ribonucleoside + phosphate</text>
        <dbReference type="Rhea" id="RHEA:10144"/>
        <dbReference type="ChEBI" id="CHEBI:13197"/>
        <dbReference type="ChEBI" id="CHEBI:15377"/>
        <dbReference type="ChEBI" id="CHEBI:18254"/>
        <dbReference type="ChEBI" id="CHEBI:43474"/>
        <dbReference type="EC" id="3.1.3.6"/>
    </reaction>
</comment>
<dbReference type="SUPFAM" id="SSF55816">
    <property type="entry name" value="5'-nucleotidase (syn. UDP-sugar hydrolase), C-terminal domain"/>
    <property type="match status" value="1"/>
</dbReference>
<evidence type="ECO:0000256" key="8">
    <source>
        <dbReference type="ARBA" id="ARBA00022741"/>
    </source>
</evidence>
<comment type="catalytic activity">
    <reaction evidence="2">
        <text>a nucleoside 2',3'-cyclic phosphate + H2O = a nucleoside 3'-phosphate + H(+)</text>
        <dbReference type="Rhea" id="RHEA:19621"/>
        <dbReference type="ChEBI" id="CHEBI:15377"/>
        <dbReference type="ChEBI" id="CHEBI:15378"/>
        <dbReference type="ChEBI" id="CHEBI:66949"/>
        <dbReference type="ChEBI" id="CHEBI:66954"/>
        <dbReference type="EC" id="3.1.4.16"/>
    </reaction>
</comment>
<evidence type="ECO:0000313" key="14">
    <source>
        <dbReference type="EMBL" id="KZN95352.1"/>
    </source>
</evidence>
<evidence type="ECO:0000256" key="1">
    <source>
        <dbReference type="ARBA" id="ARBA00000527"/>
    </source>
</evidence>
<dbReference type="InterPro" id="IPR006146">
    <property type="entry name" value="5'-Nucleotdase_CS"/>
</dbReference>
<dbReference type="SUPFAM" id="SSF56300">
    <property type="entry name" value="Metallo-dependent phosphatases"/>
    <property type="match status" value="1"/>
</dbReference>
<evidence type="ECO:0000256" key="11">
    <source>
        <dbReference type="RuleBase" id="RU362119"/>
    </source>
</evidence>
<dbReference type="InterPro" id="IPR029052">
    <property type="entry name" value="Metallo-depent_PP-like"/>
</dbReference>
<dbReference type="CDD" id="cd07410">
    <property type="entry name" value="MPP_CpdB_N"/>
    <property type="match status" value="1"/>
</dbReference>
<dbReference type="InterPro" id="IPR041827">
    <property type="entry name" value="CpdB_N"/>
</dbReference>
<dbReference type="EMBL" id="LWBR01000058">
    <property type="protein sequence ID" value="KZN95352.1"/>
    <property type="molecule type" value="Genomic_DNA"/>
</dbReference>
<dbReference type="InterPro" id="IPR008334">
    <property type="entry name" value="5'-Nucleotdase_C"/>
</dbReference>
<protein>
    <submittedName>
        <fullName evidence="14">Bifunctional metallophosphatase/5'-nucleotidase</fullName>
    </submittedName>
</protein>
<keyword evidence="8 11" id="KW-0547">Nucleotide-binding</keyword>
<evidence type="ECO:0000313" key="15">
    <source>
        <dbReference type="Proteomes" id="UP000076476"/>
    </source>
</evidence>
<proteinExistence type="inferred from homology"/>
<dbReference type="Pfam" id="PF00149">
    <property type="entry name" value="Metallophos"/>
    <property type="match status" value="1"/>
</dbReference>
<comment type="similarity">
    <text evidence="5 11">Belongs to the 5'-nucleotidase family.</text>
</comment>
<dbReference type="OrthoDB" id="9775118at2"/>
<dbReference type="PANTHER" id="PTHR11575:SF6">
    <property type="entry name" value="2',3'-CYCLIC-NUCLEOTIDE 2'-PHOSPHODIESTERASE_3'-NUCLEOTIDASE"/>
    <property type="match status" value="1"/>
</dbReference>
<dbReference type="Gene3D" id="3.60.21.10">
    <property type="match status" value="1"/>
</dbReference>
<dbReference type="PRINTS" id="PR01607">
    <property type="entry name" value="APYRASEFAMLY"/>
</dbReference>
<evidence type="ECO:0000256" key="5">
    <source>
        <dbReference type="ARBA" id="ARBA00006654"/>
    </source>
</evidence>
<keyword evidence="10" id="KW-0511">Multifunctional enzyme</keyword>
<dbReference type="STRING" id="33936.AZI98_15255"/>
<evidence type="ECO:0000259" key="13">
    <source>
        <dbReference type="Pfam" id="PF02872"/>
    </source>
</evidence>
<feature type="domain" description="5'-Nucleotidase C-terminal" evidence="13">
    <location>
        <begin position="320"/>
        <end position="486"/>
    </location>
</feature>
<organism evidence="14 15">
    <name type="scientific">Aeribacillus pallidus</name>
    <dbReference type="NCBI Taxonomy" id="33936"/>
    <lineage>
        <taxon>Bacteria</taxon>
        <taxon>Bacillati</taxon>
        <taxon>Bacillota</taxon>
        <taxon>Bacilli</taxon>
        <taxon>Bacillales</taxon>
        <taxon>Bacillaceae</taxon>
        <taxon>Aeribacillus</taxon>
    </lineage>
</organism>
<comment type="subcellular location">
    <subcellularLocation>
        <location evidence="4">Cell envelope</location>
    </subcellularLocation>
</comment>
<dbReference type="GO" id="GO:0008663">
    <property type="term" value="F:2',3'-cyclic-nucleotide 2'-phosphodiesterase activity"/>
    <property type="evidence" value="ECO:0007669"/>
    <property type="project" value="UniProtKB-EC"/>
</dbReference>
<dbReference type="GO" id="GO:0009166">
    <property type="term" value="P:nucleotide catabolic process"/>
    <property type="evidence" value="ECO:0007669"/>
    <property type="project" value="InterPro"/>
</dbReference>
<keyword evidence="9 11" id="KW-0378">Hydrolase</keyword>
<keyword evidence="7" id="KW-0732">Signal</keyword>
<dbReference type="PROSITE" id="PS00786">
    <property type="entry name" value="5_NUCLEOTIDASE_2"/>
    <property type="match status" value="1"/>
</dbReference>
<accession>A0A161Y144</accession>
<dbReference type="InterPro" id="IPR006179">
    <property type="entry name" value="5_nucleotidase/apyrase"/>
</dbReference>
<dbReference type="GO" id="GO:0008254">
    <property type="term" value="F:3'-nucleotidase activity"/>
    <property type="evidence" value="ECO:0007669"/>
    <property type="project" value="UniProtKB-EC"/>
</dbReference>
<dbReference type="Gene3D" id="3.90.780.10">
    <property type="entry name" value="5'-Nucleotidase, C-terminal domain"/>
    <property type="match status" value="1"/>
</dbReference>
<dbReference type="Pfam" id="PF02872">
    <property type="entry name" value="5_nucleotid_C"/>
    <property type="match status" value="1"/>
</dbReference>
<reference evidence="14 15" key="1">
    <citation type="submission" date="2016-04" db="EMBL/GenBank/DDBJ databases">
        <title>Draft genome sequence of Aeribacillus pallidus 8m3 from petroleum reservoir.</title>
        <authorList>
            <person name="Poltaraus A.B."/>
            <person name="Nazina T.N."/>
            <person name="Tourova T.P."/>
            <person name="Malakho S.M."/>
            <person name="Korshunova A.V."/>
            <person name="Sokolova D.S."/>
        </authorList>
    </citation>
    <scope>NUCLEOTIDE SEQUENCE [LARGE SCALE GENOMIC DNA]</scope>
    <source>
        <strain evidence="14 15">8m3</strain>
    </source>
</reference>
<evidence type="ECO:0000256" key="10">
    <source>
        <dbReference type="ARBA" id="ARBA00023268"/>
    </source>
</evidence>
<evidence type="ECO:0000256" key="7">
    <source>
        <dbReference type="ARBA" id="ARBA00022729"/>
    </source>
</evidence>
<dbReference type="Proteomes" id="UP000076476">
    <property type="component" value="Unassembled WGS sequence"/>
</dbReference>
<comment type="cofactor">
    <cofactor evidence="3">
        <name>a divalent metal cation</name>
        <dbReference type="ChEBI" id="CHEBI:60240"/>
    </cofactor>
</comment>
<evidence type="ECO:0000256" key="4">
    <source>
        <dbReference type="ARBA" id="ARBA00004196"/>
    </source>
</evidence>
<evidence type="ECO:0000256" key="3">
    <source>
        <dbReference type="ARBA" id="ARBA00001968"/>
    </source>
</evidence>
<evidence type="ECO:0000256" key="9">
    <source>
        <dbReference type="ARBA" id="ARBA00022801"/>
    </source>
</evidence>
<dbReference type="InterPro" id="IPR004843">
    <property type="entry name" value="Calcineurin-like_PHP"/>
</dbReference>
<gene>
    <name evidence="14" type="ORF">AZI98_15255</name>
</gene>
<dbReference type="GO" id="GO:0046872">
    <property type="term" value="F:metal ion binding"/>
    <property type="evidence" value="ECO:0007669"/>
    <property type="project" value="UniProtKB-KW"/>
</dbReference>
<dbReference type="RefSeq" id="WP_063389117.1">
    <property type="nucleotide sequence ID" value="NZ_LWBR01000058.1"/>
</dbReference>
<dbReference type="AlphaFoldDB" id="A0A161Y144"/>
<sequence>MEKETTIHLLVTSDLHGYIYPTNYRDKEEQNFGLAKIATIIKEKRKKGNVLLLDNGDLIQGSPLTYYHAKNRPDSENPMIQVMNDLQYDACVLGNHEFNYGRSYLQKAIDQSAFPWLSANILKQTTGEPAFGTPYLVKVLDGVKIAVLGITTHFIPNWEEPRNIEGLVFKDALQTAKLWVSDIRQKEKPDVMIVSYHGGFERDLQTGEPIEQLTGENQAYQMCQELEGVDILITGHQHRPLADKLNGITIIQPSHLGQFLGEVTMKVRQKVNGNSPAIVSHSNLIKIDEKMEANQDVLALISDIEQETQKWLDQPIGTVIGDMTVSDPLKNRLQDNPFIEFINKVQMETAKVDISATALFNNDLPGFKQHVTMRDIVSNYIYPNTLTVIRISGQDIKDALEQSAKYFTVQNGTISVNPAFLYPKPQHYNYDMWEGIEYELKISNPVGQRVVKLNYHGSPLELDKEYDVVMNSYRAGGTGNFDMFKEKPIVKNIPIDMTELIANYILEHKTIIAACNHNWRVVL</sequence>
<feature type="domain" description="Calcineurin-like phosphoesterase" evidence="12">
    <location>
        <begin position="8"/>
        <end position="240"/>
    </location>
</feature>
<dbReference type="PANTHER" id="PTHR11575">
    <property type="entry name" value="5'-NUCLEOTIDASE-RELATED"/>
    <property type="match status" value="1"/>
</dbReference>
<evidence type="ECO:0000259" key="12">
    <source>
        <dbReference type="Pfam" id="PF00149"/>
    </source>
</evidence>
<dbReference type="GO" id="GO:0030288">
    <property type="term" value="C:outer membrane-bounded periplasmic space"/>
    <property type="evidence" value="ECO:0007669"/>
    <property type="project" value="TreeGrafter"/>
</dbReference>
<name>A0A161Y144_9BACI</name>